<proteinExistence type="predicted"/>
<feature type="compositionally biased region" description="Low complexity" evidence="1">
    <location>
        <begin position="405"/>
        <end position="419"/>
    </location>
</feature>
<reference evidence="2 3" key="1">
    <citation type="submission" date="2018-04" db="EMBL/GenBank/DDBJ databases">
        <authorList>
            <person name="Huttner S."/>
            <person name="Dainat J."/>
        </authorList>
    </citation>
    <scope>NUCLEOTIDE SEQUENCE [LARGE SCALE GENOMIC DNA]</scope>
</reference>
<evidence type="ECO:0000256" key="1">
    <source>
        <dbReference type="SAM" id="MobiDB-lite"/>
    </source>
</evidence>
<feature type="compositionally biased region" description="Basic and acidic residues" evidence="1">
    <location>
        <begin position="86"/>
        <end position="96"/>
    </location>
</feature>
<feature type="region of interest" description="Disordered" evidence="1">
    <location>
        <begin position="196"/>
        <end position="235"/>
    </location>
</feature>
<feature type="compositionally biased region" description="Polar residues" evidence="1">
    <location>
        <begin position="37"/>
        <end position="63"/>
    </location>
</feature>
<dbReference type="Proteomes" id="UP000289323">
    <property type="component" value="Unassembled WGS sequence"/>
</dbReference>
<feature type="region of interest" description="Disordered" evidence="1">
    <location>
        <begin position="250"/>
        <end position="388"/>
    </location>
</feature>
<evidence type="ECO:0000313" key="3">
    <source>
        <dbReference type="Proteomes" id="UP000289323"/>
    </source>
</evidence>
<feature type="compositionally biased region" description="Polar residues" evidence="1">
    <location>
        <begin position="205"/>
        <end position="215"/>
    </location>
</feature>
<feature type="region of interest" description="Disordered" evidence="1">
    <location>
        <begin position="402"/>
        <end position="475"/>
    </location>
</feature>
<feature type="compositionally biased region" description="Low complexity" evidence="1">
    <location>
        <begin position="448"/>
        <end position="471"/>
    </location>
</feature>
<organism evidence="2 3">
    <name type="scientific">Thermothielavioides terrestris</name>
    <dbReference type="NCBI Taxonomy" id="2587410"/>
    <lineage>
        <taxon>Eukaryota</taxon>
        <taxon>Fungi</taxon>
        <taxon>Dikarya</taxon>
        <taxon>Ascomycota</taxon>
        <taxon>Pezizomycotina</taxon>
        <taxon>Sordariomycetes</taxon>
        <taxon>Sordariomycetidae</taxon>
        <taxon>Sordariales</taxon>
        <taxon>Chaetomiaceae</taxon>
        <taxon>Thermothielavioides</taxon>
    </lineage>
</organism>
<protein>
    <submittedName>
        <fullName evidence="2">Ef49ecb0-27a4-41fc-8c5a-6d31c5008b53</fullName>
    </submittedName>
</protein>
<name>A0A3S4F5Y1_9PEZI</name>
<feature type="compositionally biased region" description="Low complexity" evidence="1">
    <location>
        <begin position="369"/>
        <end position="380"/>
    </location>
</feature>
<dbReference type="AlphaFoldDB" id="A0A3S4F5Y1"/>
<dbReference type="EMBL" id="OUUZ01000015">
    <property type="protein sequence ID" value="SPQ25525.1"/>
    <property type="molecule type" value="Genomic_DNA"/>
</dbReference>
<evidence type="ECO:0000313" key="2">
    <source>
        <dbReference type="EMBL" id="SPQ25525.1"/>
    </source>
</evidence>
<feature type="compositionally biased region" description="Low complexity" evidence="1">
    <location>
        <begin position="298"/>
        <end position="307"/>
    </location>
</feature>
<sequence length="561" mass="59286">MSFTTQFQARGAFDLDSSTRPGQPLHADVFRPPPSPSTSSYNLAKSTGSLFSDISMSTAQPTGTAKRKRTTTRESTPMDWHMSMEGAHDGREEERSREFRYTLAGQISTTPASAAAGAENGLLDDSVYSDVDYRRALGPKADPPAEGSYTQQPAKVAATASSFAGWTLLSLQTIGDMVGKVWEFCKTGAVFKGFRGGGGQAYDANGSTVTETTGESWAPESDPPLHPPGDYPITDQEAPAYTAQQAQTPYSPDLYDASSPDSTPQPAAKRRQVSANNDELRNWVVVDEPSNQQPKTFAAEVKAAAAARPSGLARPRSGYYSQTSASSHRRISVPSQRFTGGVSASRPSLRISHAGSPSLTPREPASFASPRSSPVSHPSPSRIPVPVQPSAQYTHNQNLFAIPGTTTTSTTSGLRTSASRHPAGRPSHGLSTRRPISPSKLHHRRNQSTASSSSTAAATAAATTSSSSSSSFAPTHARRKSALAAAAASPRLDAEARQLAKQRLAAERDADARVDAFNARLLSMIRQGREALGTKVEVEMVDEFGAAGGGGGFGGGWEDDD</sequence>
<feature type="region of interest" description="Disordered" evidence="1">
    <location>
        <begin position="1"/>
        <end position="96"/>
    </location>
</feature>
<gene>
    <name evidence="2" type="ORF">TT172_LOCUS7944</name>
</gene>
<feature type="compositionally biased region" description="Pro residues" evidence="1">
    <location>
        <begin position="221"/>
        <end position="230"/>
    </location>
</feature>
<accession>A0A3S4F5Y1</accession>